<dbReference type="HOGENOM" id="CLU_030894_0_0_1"/>
<evidence type="ECO:0000256" key="1">
    <source>
        <dbReference type="ARBA" id="ARBA00000077"/>
    </source>
</evidence>
<evidence type="ECO:0000256" key="8">
    <source>
        <dbReference type="ARBA" id="ARBA00022723"/>
    </source>
</evidence>
<evidence type="ECO:0000256" key="5">
    <source>
        <dbReference type="ARBA" id="ARBA00012180"/>
    </source>
</evidence>
<dbReference type="GeneID" id="22831107"/>
<dbReference type="OrthoDB" id="407198at2759"/>
<comment type="catalytic activity">
    <reaction evidence="1 12">
        <text>Endonucleolytic cleavage to 5'-phosphomonoester.</text>
        <dbReference type="EC" id="3.1.26.4"/>
    </reaction>
</comment>
<evidence type="ECO:0000256" key="11">
    <source>
        <dbReference type="ARBA" id="ARBA00022842"/>
    </source>
</evidence>
<dbReference type="InterPro" id="IPR002156">
    <property type="entry name" value="RNaseH_domain"/>
</dbReference>
<dbReference type="SUPFAM" id="SSF53098">
    <property type="entry name" value="Ribonuclease H-like"/>
    <property type="match status" value="1"/>
</dbReference>
<dbReference type="PANTHER" id="PTHR10642:SF26">
    <property type="entry name" value="RIBONUCLEASE H1"/>
    <property type="match status" value="1"/>
</dbReference>
<evidence type="ECO:0000256" key="2">
    <source>
        <dbReference type="ARBA" id="ARBA00001946"/>
    </source>
</evidence>
<dbReference type="GO" id="GO:0043137">
    <property type="term" value="P:DNA replication, removal of RNA primer"/>
    <property type="evidence" value="ECO:0000318"/>
    <property type="project" value="GO_Central"/>
</dbReference>
<comment type="similarity">
    <text evidence="4 12">Belongs to the RNase H family.</text>
</comment>
<comment type="function">
    <text evidence="3 12">Endonuclease that specifically degrades the RNA of RNA-DNA hybrids.</text>
</comment>
<dbReference type="InterPro" id="IPR012337">
    <property type="entry name" value="RNaseH-like_sf"/>
</dbReference>
<protein>
    <recommendedName>
        <fullName evidence="6 12">Ribonuclease H</fullName>
        <shortName evidence="12">RNase H</shortName>
        <ecNumber evidence="5 12">3.1.26.4</ecNumber>
    </recommendedName>
</protein>
<dbReference type="PROSITE" id="PS50879">
    <property type="entry name" value="RNASE_H_1"/>
    <property type="match status" value="1"/>
</dbReference>
<dbReference type="AlphaFoldDB" id="T0S170"/>
<dbReference type="EMBL" id="KE651166">
    <property type="protein sequence ID" value="EQC53057.1"/>
    <property type="molecule type" value="Genomic_DNA"/>
</dbReference>
<dbReference type="EC" id="3.1.26.4" evidence="5 12"/>
<dbReference type="InterPro" id="IPR011320">
    <property type="entry name" value="RNase_H1_N"/>
</dbReference>
<dbReference type="OMA" id="IRSMTEW"/>
<dbReference type="InterPro" id="IPR017067">
    <property type="entry name" value="RNase_H1_euk"/>
</dbReference>
<proteinExistence type="inferred from homology"/>
<name>T0S170_SCHJY</name>
<dbReference type="Gene3D" id="3.40.970.10">
    <property type="entry name" value="Ribonuclease H1, N-terminal domain"/>
    <property type="match status" value="1"/>
</dbReference>
<keyword evidence="9 12" id="KW-0255">Endonuclease</keyword>
<sequence length="365" mass="40773">MPPKSVYYAVANGRTPGIYSNWDDAKQQVTGYSSAKYKKFSSYEEAQNFCQQGKQAIYGTSSNSSNCNSYDTHNDHAIRNSVKTFIARKSNPPVLQNKLTGNRSYEYDGYRRAEKFTARKSNPPVFRDDIPGYKAYDHSANGREKRFTARKSGMPESRIGYGNNAIEKSSVHTARKSEPPITTGHLSFIHDPSLRVQLYETENKSSNAYNPHSTTNSTSNSDRTTVYVDGSCLGNGKHGARAGVGIYFPNMPEASLAEPLPGDTHTNNRAELHAFIRAMQVTKGSVDVYSDSRYVKECLENWHRKWIKNGWKSASNKPVENQDLIKTALELKRDRDISIHYVPGHSNVPGNEAADRLARMGAGQL</sequence>
<accession>T0S170</accession>
<dbReference type="InterPro" id="IPR009027">
    <property type="entry name" value="Ribosomal_bL9/RNase_H1_N"/>
</dbReference>
<dbReference type="InterPro" id="IPR050092">
    <property type="entry name" value="RNase_H"/>
</dbReference>
<evidence type="ECO:0000313" key="16">
    <source>
        <dbReference type="Proteomes" id="UP000001744"/>
    </source>
</evidence>
<dbReference type="SUPFAM" id="SSF55658">
    <property type="entry name" value="L9 N-domain-like"/>
    <property type="match status" value="1"/>
</dbReference>
<dbReference type="Proteomes" id="UP000001744">
    <property type="component" value="Unassembled WGS sequence"/>
</dbReference>
<dbReference type="RefSeq" id="XP_011048985.1">
    <property type="nucleotide sequence ID" value="XM_011050683.1"/>
</dbReference>
<keyword evidence="11 12" id="KW-0460">Magnesium</keyword>
<evidence type="ECO:0000256" key="4">
    <source>
        <dbReference type="ARBA" id="ARBA00005300"/>
    </source>
</evidence>
<dbReference type="VEuPathDB" id="FungiDB:SJAG_06022"/>
<evidence type="ECO:0000259" key="13">
    <source>
        <dbReference type="PROSITE" id="PS50879"/>
    </source>
</evidence>
<dbReference type="GO" id="GO:0000287">
    <property type="term" value="F:magnesium ion binding"/>
    <property type="evidence" value="ECO:0007669"/>
    <property type="project" value="UniProtKB-UniRule"/>
</dbReference>
<dbReference type="CDD" id="cd09280">
    <property type="entry name" value="RNase_HI_eukaryote_like"/>
    <property type="match status" value="1"/>
</dbReference>
<dbReference type="eggNOG" id="KOG3752">
    <property type="taxonomic scope" value="Eukaryota"/>
</dbReference>
<gene>
    <name evidence="15" type="primary">rnh1</name>
    <name evidence="14" type="ORF">SJAG_06022</name>
</gene>
<evidence type="ECO:0000256" key="9">
    <source>
        <dbReference type="ARBA" id="ARBA00022759"/>
    </source>
</evidence>
<evidence type="ECO:0000256" key="7">
    <source>
        <dbReference type="ARBA" id="ARBA00022722"/>
    </source>
</evidence>
<organism evidence="14 16">
    <name type="scientific">Schizosaccharomyces japonicus (strain yFS275 / FY16936)</name>
    <name type="common">Fission yeast</name>
    <dbReference type="NCBI Taxonomy" id="402676"/>
    <lineage>
        <taxon>Eukaryota</taxon>
        <taxon>Fungi</taxon>
        <taxon>Dikarya</taxon>
        <taxon>Ascomycota</taxon>
        <taxon>Taphrinomycotina</taxon>
        <taxon>Schizosaccharomycetes</taxon>
        <taxon>Schizosaccharomycetales</taxon>
        <taxon>Schizosaccharomycetaceae</taxon>
        <taxon>Schizosaccharomyces</taxon>
    </lineage>
</organism>
<evidence type="ECO:0000256" key="12">
    <source>
        <dbReference type="PIRNR" id="PIRNR036852"/>
    </source>
</evidence>
<evidence type="ECO:0000256" key="3">
    <source>
        <dbReference type="ARBA" id="ARBA00004065"/>
    </source>
</evidence>
<keyword evidence="16" id="KW-1185">Reference proteome</keyword>
<dbReference type="InterPro" id="IPR037056">
    <property type="entry name" value="RNase_H1_N_sf"/>
</dbReference>
<dbReference type="STRING" id="402676.T0S170"/>
<evidence type="ECO:0000256" key="10">
    <source>
        <dbReference type="ARBA" id="ARBA00022801"/>
    </source>
</evidence>
<dbReference type="InterPro" id="IPR036397">
    <property type="entry name" value="RNaseH_sf"/>
</dbReference>
<evidence type="ECO:0000256" key="6">
    <source>
        <dbReference type="ARBA" id="ARBA00017721"/>
    </source>
</evidence>
<dbReference type="FunFam" id="3.40.970.10:FF:000002">
    <property type="entry name" value="Ribonuclease H"/>
    <property type="match status" value="1"/>
</dbReference>
<dbReference type="JaponicusDB" id="SJAG_06022">
    <property type="gene designation" value="rnh1"/>
</dbReference>
<comment type="cofactor">
    <cofactor evidence="2 12">
        <name>Mg(2+)</name>
        <dbReference type="ChEBI" id="CHEBI:18420"/>
    </cofactor>
</comment>
<dbReference type="GO" id="GO:0003676">
    <property type="term" value="F:nucleic acid binding"/>
    <property type="evidence" value="ECO:0007669"/>
    <property type="project" value="UniProtKB-UniRule"/>
</dbReference>
<reference evidence="14 16" key="1">
    <citation type="journal article" date="2011" name="Science">
        <title>Comparative functional genomics of the fission yeasts.</title>
        <authorList>
            <person name="Rhind N."/>
            <person name="Chen Z."/>
            <person name="Yassour M."/>
            <person name="Thompson D.A."/>
            <person name="Haas B.J."/>
            <person name="Habib N."/>
            <person name="Wapinski I."/>
            <person name="Roy S."/>
            <person name="Lin M.F."/>
            <person name="Heiman D.I."/>
            <person name="Young S.K."/>
            <person name="Furuya K."/>
            <person name="Guo Y."/>
            <person name="Pidoux A."/>
            <person name="Chen H.M."/>
            <person name="Robbertse B."/>
            <person name="Goldberg J.M."/>
            <person name="Aoki K."/>
            <person name="Bayne E.H."/>
            <person name="Berlin A.M."/>
            <person name="Desjardins C.A."/>
            <person name="Dobbs E."/>
            <person name="Dukaj L."/>
            <person name="Fan L."/>
            <person name="FitzGerald M.G."/>
            <person name="French C."/>
            <person name="Gujja S."/>
            <person name="Hansen K."/>
            <person name="Keifenheim D."/>
            <person name="Levin J.Z."/>
            <person name="Mosher R.A."/>
            <person name="Mueller C.A."/>
            <person name="Pfiffner J."/>
            <person name="Priest M."/>
            <person name="Russ C."/>
            <person name="Smialowska A."/>
            <person name="Swoboda P."/>
            <person name="Sykes S.M."/>
            <person name="Vaughn M."/>
            <person name="Vengrova S."/>
            <person name="Yoder R."/>
            <person name="Zeng Q."/>
            <person name="Allshire R."/>
            <person name="Baulcombe D."/>
            <person name="Birren B.W."/>
            <person name="Brown W."/>
            <person name="Ekwall K."/>
            <person name="Kellis M."/>
            <person name="Leatherwood J."/>
            <person name="Levin H."/>
            <person name="Margalit H."/>
            <person name="Martienssen R."/>
            <person name="Nieduszynski C.A."/>
            <person name="Spatafora J.W."/>
            <person name="Friedman N."/>
            <person name="Dalgaard J.Z."/>
            <person name="Baumann P."/>
            <person name="Niki H."/>
            <person name="Regev A."/>
            <person name="Nusbaum C."/>
        </authorList>
    </citation>
    <scope>NUCLEOTIDE SEQUENCE [LARGE SCALE GENOMIC DNA]</scope>
    <source>
        <strain evidence="16">yFS275 / FY16936</strain>
    </source>
</reference>
<dbReference type="Pfam" id="PF00075">
    <property type="entry name" value="RNase_H"/>
    <property type="match status" value="1"/>
</dbReference>
<evidence type="ECO:0000313" key="14">
    <source>
        <dbReference type="EMBL" id="EQC53057.1"/>
    </source>
</evidence>
<keyword evidence="7 12" id="KW-0540">Nuclease</keyword>
<feature type="domain" description="RNase H type-1" evidence="13">
    <location>
        <begin position="220"/>
        <end position="363"/>
    </location>
</feature>
<dbReference type="GO" id="GO:0004523">
    <property type="term" value="F:RNA-DNA hybrid ribonuclease activity"/>
    <property type="evidence" value="ECO:0000318"/>
    <property type="project" value="GO_Central"/>
</dbReference>
<dbReference type="Gene3D" id="3.30.420.10">
    <property type="entry name" value="Ribonuclease H-like superfamily/Ribonuclease H"/>
    <property type="match status" value="1"/>
</dbReference>
<dbReference type="PANTHER" id="PTHR10642">
    <property type="entry name" value="RIBONUCLEASE H1"/>
    <property type="match status" value="1"/>
</dbReference>
<keyword evidence="8 12" id="KW-0479">Metal-binding</keyword>
<dbReference type="Pfam" id="PF01693">
    <property type="entry name" value="Cauli_VI"/>
    <property type="match status" value="1"/>
</dbReference>
<keyword evidence="10 12" id="KW-0378">Hydrolase</keyword>
<dbReference type="PIRSF" id="PIRSF036852">
    <property type="entry name" value="Ribonuclease_H1_euk"/>
    <property type="match status" value="1"/>
</dbReference>
<evidence type="ECO:0000313" key="15">
    <source>
        <dbReference type="JaponicusDB" id="SJAG_06022"/>
    </source>
</evidence>